<comment type="caution">
    <text evidence="6">The sequence shown here is derived from an EMBL/GenBank/DDBJ whole genome shotgun (WGS) entry which is preliminary data.</text>
</comment>
<protein>
    <recommendedName>
        <fullName evidence="5">PUA domain-containing protein</fullName>
    </recommendedName>
</protein>
<dbReference type="GO" id="GO:0004349">
    <property type="term" value="F:glutamate 5-kinase activity"/>
    <property type="evidence" value="ECO:0007669"/>
    <property type="project" value="TreeGrafter"/>
</dbReference>
<dbReference type="GO" id="GO:0003723">
    <property type="term" value="F:RNA binding"/>
    <property type="evidence" value="ECO:0007669"/>
    <property type="project" value="InterPro"/>
</dbReference>
<gene>
    <name evidence="6" type="ORF">CEUSTIGMA_g2629.t1</name>
</gene>
<dbReference type="EMBL" id="BEGY01000011">
    <property type="protein sequence ID" value="GAX75185.1"/>
    <property type="molecule type" value="Genomic_DNA"/>
</dbReference>
<sequence>MIKISPLLIHTYCRFFPIPNVAKGRKRWILSVPVRGQLWLDAGAVRAVRDKHKSLFAPGITKVTGEFHVQDAVQLCDDTGAELARALVNFSSEDLDKIVKGRLWRSSDMEQPLGYGTMEEVAHRGNITLLLSSSSSVADEDSAAIAAIEDAAPAAGATVSHALCR</sequence>
<keyword evidence="7" id="KW-1185">Reference proteome</keyword>
<dbReference type="InterPro" id="IPR015947">
    <property type="entry name" value="PUA-like_sf"/>
</dbReference>
<proteinExistence type="predicted"/>
<keyword evidence="1" id="KW-0808">Transferase</keyword>
<dbReference type="AlphaFoldDB" id="A0A250WWL3"/>
<organism evidence="6 7">
    <name type="scientific">Chlamydomonas eustigma</name>
    <dbReference type="NCBI Taxonomy" id="1157962"/>
    <lineage>
        <taxon>Eukaryota</taxon>
        <taxon>Viridiplantae</taxon>
        <taxon>Chlorophyta</taxon>
        <taxon>core chlorophytes</taxon>
        <taxon>Chlorophyceae</taxon>
        <taxon>CS clade</taxon>
        <taxon>Chlamydomonadales</taxon>
        <taxon>Chlamydomonadaceae</taxon>
        <taxon>Chlamydomonas</taxon>
    </lineage>
</organism>
<accession>A0A250WWL3</accession>
<evidence type="ECO:0000259" key="5">
    <source>
        <dbReference type="SMART" id="SM00359"/>
    </source>
</evidence>
<evidence type="ECO:0000256" key="3">
    <source>
        <dbReference type="ARBA" id="ARBA00022777"/>
    </source>
</evidence>
<dbReference type="InterPro" id="IPR002478">
    <property type="entry name" value="PUA"/>
</dbReference>
<dbReference type="CDD" id="cd21157">
    <property type="entry name" value="PUA_G5K"/>
    <property type="match status" value="1"/>
</dbReference>
<evidence type="ECO:0000256" key="4">
    <source>
        <dbReference type="ARBA" id="ARBA00022840"/>
    </source>
</evidence>
<evidence type="ECO:0000256" key="2">
    <source>
        <dbReference type="ARBA" id="ARBA00022741"/>
    </source>
</evidence>
<dbReference type="Gene3D" id="2.30.130.10">
    <property type="entry name" value="PUA domain"/>
    <property type="match status" value="1"/>
</dbReference>
<keyword evidence="2" id="KW-0547">Nucleotide-binding</keyword>
<evidence type="ECO:0000256" key="1">
    <source>
        <dbReference type="ARBA" id="ARBA00022679"/>
    </source>
</evidence>
<name>A0A250WWL3_9CHLO</name>
<evidence type="ECO:0000313" key="7">
    <source>
        <dbReference type="Proteomes" id="UP000232323"/>
    </source>
</evidence>
<keyword evidence="4" id="KW-0067">ATP-binding</keyword>
<dbReference type="GO" id="GO:0005524">
    <property type="term" value="F:ATP binding"/>
    <property type="evidence" value="ECO:0007669"/>
    <property type="project" value="UniProtKB-KW"/>
</dbReference>
<keyword evidence="3" id="KW-0418">Kinase</keyword>
<dbReference type="OrthoDB" id="443171at2759"/>
<dbReference type="InterPro" id="IPR036974">
    <property type="entry name" value="PUA_sf"/>
</dbReference>
<reference evidence="6 7" key="1">
    <citation type="submission" date="2017-08" db="EMBL/GenBank/DDBJ databases">
        <title>Acidophilic green algal genome provides insights into adaptation to an acidic environment.</title>
        <authorList>
            <person name="Hirooka S."/>
            <person name="Hirose Y."/>
            <person name="Kanesaki Y."/>
            <person name="Higuchi S."/>
            <person name="Fujiwara T."/>
            <person name="Onuma R."/>
            <person name="Era A."/>
            <person name="Ohbayashi R."/>
            <person name="Uzuka A."/>
            <person name="Nozaki H."/>
            <person name="Yoshikawa H."/>
            <person name="Miyagishima S.Y."/>
        </authorList>
    </citation>
    <scope>NUCLEOTIDE SEQUENCE [LARGE SCALE GENOMIC DNA]</scope>
    <source>
        <strain evidence="6 7">NIES-2499</strain>
    </source>
</reference>
<feature type="domain" description="PUA" evidence="5">
    <location>
        <begin position="36"/>
        <end position="111"/>
    </location>
</feature>
<dbReference type="PROSITE" id="PS50890">
    <property type="entry name" value="PUA"/>
    <property type="match status" value="1"/>
</dbReference>
<dbReference type="SUPFAM" id="SSF88697">
    <property type="entry name" value="PUA domain-like"/>
    <property type="match status" value="1"/>
</dbReference>
<dbReference type="STRING" id="1157962.A0A250WWL3"/>
<dbReference type="Proteomes" id="UP000232323">
    <property type="component" value="Unassembled WGS sequence"/>
</dbReference>
<dbReference type="Pfam" id="PF01472">
    <property type="entry name" value="PUA"/>
    <property type="match status" value="1"/>
</dbReference>
<dbReference type="PANTHER" id="PTHR43654:SF3">
    <property type="entry name" value="GLUTAMATE 5-KINASE"/>
    <property type="match status" value="1"/>
</dbReference>
<dbReference type="SMART" id="SM00359">
    <property type="entry name" value="PUA"/>
    <property type="match status" value="1"/>
</dbReference>
<dbReference type="PANTHER" id="PTHR43654">
    <property type="entry name" value="GLUTAMATE 5-KINASE"/>
    <property type="match status" value="1"/>
</dbReference>
<evidence type="ECO:0000313" key="6">
    <source>
        <dbReference type="EMBL" id="GAX75185.1"/>
    </source>
</evidence>
<dbReference type="GO" id="GO:0005829">
    <property type="term" value="C:cytosol"/>
    <property type="evidence" value="ECO:0007669"/>
    <property type="project" value="TreeGrafter"/>
</dbReference>